<organism evidence="2 3">
    <name type="scientific">Fodinicola feengrottensis</name>
    <dbReference type="NCBI Taxonomy" id="435914"/>
    <lineage>
        <taxon>Bacteria</taxon>
        <taxon>Bacillati</taxon>
        <taxon>Actinomycetota</taxon>
        <taxon>Actinomycetes</taxon>
        <taxon>Mycobacteriales</taxon>
        <taxon>Fodinicola</taxon>
    </lineage>
</organism>
<dbReference type="InterPro" id="IPR016181">
    <property type="entry name" value="Acyl_CoA_acyltransferase"/>
</dbReference>
<dbReference type="Gene3D" id="3.40.630.30">
    <property type="match status" value="1"/>
</dbReference>
<dbReference type="Pfam" id="PF00583">
    <property type="entry name" value="Acetyltransf_1"/>
    <property type="match status" value="1"/>
</dbReference>
<protein>
    <submittedName>
        <fullName evidence="2">GNAT family N-acetyltransferase</fullName>
    </submittedName>
</protein>
<keyword evidence="3" id="KW-1185">Reference proteome</keyword>
<evidence type="ECO:0000259" key="1">
    <source>
        <dbReference type="PROSITE" id="PS51186"/>
    </source>
</evidence>
<proteinExistence type="predicted"/>
<dbReference type="Proteomes" id="UP001500618">
    <property type="component" value="Unassembled WGS sequence"/>
</dbReference>
<reference evidence="3" key="1">
    <citation type="journal article" date="2019" name="Int. J. Syst. Evol. Microbiol.">
        <title>The Global Catalogue of Microorganisms (GCM) 10K type strain sequencing project: providing services to taxonomists for standard genome sequencing and annotation.</title>
        <authorList>
            <consortium name="The Broad Institute Genomics Platform"/>
            <consortium name="The Broad Institute Genome Sequencing Center for Infectious Disease"/>
            <person name="Wu L."/>
            <person name="Ma J."/>
        </authorList>
    </citation>
    <scope>NUCLEOTIDE SEQUENCE [LARGE SCALE GENOMIC DNA]</scope>
    <source>
        <strain evidence="3">JCM 14718</strain>
    </source>
</reference>
<evidence type="ECO:0000313" key="3">
    <source>
        <dbReference type="Proteomes" id="UP001500618"/>
    </source>
</evidence>
<gene>
    <name evidence="2" type="ORF">GCM10009765_63760</name>
</gene>
<dbReference type="InterPro" id="IPR000182">
    <property type="entry name" value="GNAT_dom"/>
</dbReference>
<name>A0ABP4UHC8_9ACTN</name>
<sequence length="132" mass="14196">MGSDIGDPDAAWLVSAERWFADRLGKPDEFAAFVVDDPVDGVICCAAGICDSHAPTPKNLSGLHGTVFNVSTDSRHRRRGHARGCLTALLSWFQDETEVQVVNLNATGDGIGLYESLGFVPPRFPALAIRLT</sequence>
<dbReference type="PROSITE" id="PS51186">
    <property type="entry name" value="GNAT"/>
    <property type="match status" value="1"/>
</dbReference>
<accession>A0ABP4UHC8</accession>
<feature type="domain" description="N-acetyltransferase" evidence="1">
    <location>
        <begin position="3"/>
        <end position="132"/>
    </location>
</feature>
<dbReference type="SUPFAM" id="SSF55729">
    <property type="entry name" value="Acyl-CoA N-acyltransferases (Nat)"/>
    <property type="match status" value="1"/>
</dbReference>
<evidence type="ECO:0000313" key="2">
    <source>
        <dbReference type="EMBL" id="GAA1705674.1"/>
    </source>
</evidence>
<dbReference type="EMBL" id="BAAANY010000031">
    <property type="protein sequence ID" value="GAA1705674.1"/>
    <property type="molecule type" value="Genomic_DNA"/>
</dbReference>
<comment type="caution">
    <text evidence="2">The sequence shown here is derived from an EMBL/GenBank/DDBJ whole genome shotgun (WGS) entry which is preliminary data.</text>
</comment>